<evidence type="ECO:0000256" key="7">
    <source>
        <dbReference type="SAM" id="MobiDB-lite"/>
    </source>
</evidence>
<keyword evidence="6 8" id="KW-0472">Membrane</keyword>
<evidence type="ECO:0000256" key="3">
    <source>
        <dbReference type="ARBA" id="ARBA00022475"/>
    </source>
</evidence>
<evidence type="ECO:0000313" key="10">
    <source>
        <dbReference type="Proteomes" id="UP000562124"/>
    </source>
</evidence>
<evidence type="ECO:0000256" key="5">
    <source>
        <dbReference type="ARBA" id="ARBA00022989"/>
    </source>
</evidence>
<keyword evidence="5 8" id="KW-1133">Transmembrane helix</keyword>
<gene>
    <name evidence="9" type="ORF">HIR71_07510</name>
</gene>
<dbReference type="Pfam" id="PF01899">
    <property type="entry name" value="MNHE"/>
    <property type="match status" value="1"/>
</dbReference>
<dbReference type="PANTHER" id="PTHR34584:SF1">
    <property type="entry name" value="NA(+)_H(+) ANTIPORTER SUBUNIT E1"/>
    <property type="match status" value="1"/>
</dbReference>
<evidence type="ECO:0000256" key="8">
    <source>
        <dbReference type="SAM" id="Phobius"/>
    </source>
</evidence>
<dbReference type="AlphaFoldDB" id="A0A7Y0LXG9"/>
<dbReference type="GO" id="GO:0005886">
    <property type="term" value="C:plasma membrane"/>
    <property type="evidence" value="ECO:0007669"/>
    <property type="project" value="UniProtKB-SubCell"/>
</dbReference>
<accession>A0A7Y0LXG9</accession>
<protein>
    <submittedName>
        <fullName evidence="9">Na+/H+ antiporter subunit E</fullName>
    </submittedName>
</protein>
<feature type="transmembrane region" description="Helical" evidence="8">
    <location>
        <begin position="21"/>
        <end position="46"/>
    </location>
</feature>
<keyword evidence="4 8" id="KW-0812">Transmembrane</keyword>
<dbReference type="InterPro" id="IPR002758">
    <property type="entry name" value="Cation_antiport_E"/>
</dbReference>
<dbReference type="Proteomes" id="UP000562124">
    <property type="component" value="Unassembled WGS sequence"/>
</dbReference>
<comment type="similarity">
    <text evidence="2">Belongs to the CPA3 antiporters (TC 2.A.63) subunit E family.</text>
</comment>
<dbReference type="GO" id="GO:0008324">
    <property type="term" value="F:monoatomic cation transmembrane transporter activity"/>
    <property type="evidence" value="ECO:0007669"/>
    <property type="project" value="InterPro"/>
</dbReference>
<feature type="region of interest" description="Disordered" evidence="7">
    <location>
        <begin position="187"/>
        <end position="218"/>
    </location>
</feature>
<sequence>MSLHPRRRAAAVQWPTILWLTVLWVLLWGDLTIANVVAGALLALAMTTALPLPPVASGGHVHPLNLIRLIAVFLKDIVVASVQVGVQAFRRRPPRSAVIGVRLRSSSDLYLTLTAELCSLVPGSIVVEAHRLTSTLYLHVLDVETTGGVEAAKQSVLDQEERVLRALASDAQLVAAGLAPRRIPEWGVGRGGGRGRGDRSGRGSGAARAAQTSREVAR</sequence>
<dbReference type="NCBIfam" id="NF006521">
    <property type="entry name" value="PRK08965.1-5"/>
    <property type="match status" value="1"/>
</dbReference>
<reference evidence="9 10" key="1">
    <citation type="submission" date="2020-04" db="EMBL/GenBank/DDBJ databases">
        <title>Sequencing and Assembly of C. fimi.</title>
        <authorList>
            <person name="Ramsey A.R."/>
        </authorList>
    </citation>
    <scope>NUCLEOTIDE SEQUENCE [LARGE SCALE GENOMIC DNA]</scope>
    <source>
        <strain evidence="9 10">SB</strain>
    </source>
</reference>
<evidence type="ECO:0000256" key="6">
    <source>
        <dbReference type="ARBA" id="ARBA00023136"/>
    </source>
</evidence>
<comment type="caution">
    <text evidence="9">The sequence shown here is derived from an EMBL/GenBank/DDBJ whole genome shotgun (WGS) entry which is preliminary data.</text>
</comment>
<dbReference type="EMBL" id="JABCJJ010000008">
    <property type="protein sequence ID" value="NMR20067.1"/>
    <property type="molecule type" value="Genomic_DNA"/>
</dbReference>
<dbReference type="PANTHER" id="PTHR34584">
    <property type="entry name" value="NA(+)/H(+) ANTIPORTER SUBUNIT E1"/>
    <property type="match status" value="1"/>
</dbReference>
<evidence type="ECO:0000256" key="2">
    <source>
        <dbReference type="ARBA" id="ARBA00006228"/>
    </source>
</evidence>
<name>A0A7Y0LXG9_CELFI</name>
<comment type="subcellular location">
    <subcellularLocation>
        <location evidence="1">Cell membrane</location>
        <topology evidence="1">Multi-pass membrane protein</topology>
    </subcellularLocation>
</comment>
<evidence type="ECO:0000256" key="1">
    <source>
        <dbReference type="ARBA" id="ARBA00004651"/>
    </source>
</evidence>
<keyword evidence="3" id="KW-1003">Cell membrane</keyword>
<organism evidence="9 10">
    <name type="scientific">Cellulomonas fimi</name>
    <dbReference type="NCBI Taxonomy" id="1708"/>
    <lineage>
        <taxon>Bacteria</taxon>
        <taxon>Bacillati</taxon>
        <taxon>Actinomycetota</taxon>
        <taxon>Actinomycetes</taxon>
        <taxon>Micrococcales</taxon>
        <taxon>Cellulomonadaceae</taxon>
        <taxon>Cellulomonas</taxon>
    </lineage>
</organism>
<proteinExistence type="inferred from homology"/>
<dbReference type="RefSeq" id="WP_169324437.1">
    <property type="nucleotide sequence ID" value="NZ_JABCJJ010000008.1"/>
</dbReference>
<evidence type="ECO:0000313" key="9">
    <source>
        <dbReference type="EMBL" id="NMR20067.1"/>
    </source>
</evidence>
<evidence type="ECO:0000256" key="4">
    <source>
        <dbReference type="ARBA" id="ARBA00022692"/>
    </source>
</evidence>
<keyword evidence="10" id="KW-1185">Reference proteome</keyword>